<feature type="compositionally biased region" description="Acidic residues" evidence="3">
    <location>
        <begin position="313"/>
        <end position="323"/>
    </location>
</feature>
<evidence type="ECO:0000313" key="6">
    <source>
        <dbReference type="EMBL" id="CDR48046.1"/>
    </source>
</evidence>
<dbReference type="GO" id="GO:0043130">
    <property type="term" value="F:ubiquitin binding"/>
    <property type="evidence" value="ECO:0007669"/>
    <property type="project" value="InterPro"/>
</dbReference>
<dbReference type="Gene3D" id="1.20.58.160">
    <property type="match status" value="1"/>
</dbReference>
<evidence type="ECO:0000313" key="7">
    <source>
        <dbReference type="EMBL" id="ONH65613.1"/>
    </source>
</evidence>
<evidence type="ECO:0000256" key="1">
    <source>
        <dbReference type="ARBA" id="ARBA00022448"/>
    </source>
</evidence>
<dbReference type="PROSITE" id="PS50909">
    <property type="entry name" value="GAT"/>
    <property type="match status" value="1"/>
</dbReference>
<sequence>MGVFTDHPHTAVTEMVNSVVSHPDADVDIELPELLSVTKMQHTGPTELARAIRKKLKWGSVKEQSKALDLLNGVVANGGRKLDDLYNDSRLLDRLRLMANDPQLDLNVRKKAIAYALSWNDEFEGKGREYAGVVQLKHQLPKIKRKKKKPARDDFMDDEAYQSEDDSAPSSSTSRSHSRSTSNTTSRTTSKTAVNPNVKYRIPKIDLKKEAPKIKLLIAEASKCSTDLTNALQTVNTRRGETSEDNERATILFDKTRAVRRKILRYLQLVESEEFLGSLIHANEELVKALQKYTELGRTAGTDSDSSEYSTVSDDDYEDDDDDLRSVTDSLASAMIEQHSNRAPPPVPGSSSRRVQRVATDDDPFGDSNKVDEAWK</sequence>
<dbReference type="SUPFAM" id="SSF48464">
    <property type="entry name" value="ENTH/VHS domain"/>
    <property type="match status" value="1"/>
</dbReference>
<dbReference type="Pfam" id="PF00790">
    <property type="entry name" value="VHS"/>
    <property type="match status" value="1"/>
</dbReference>
<evidence type="ECO:0000259" key="5">
    <source>
        <dbReference type="PROSITE" id="PS50909"/>
    </source>
</evidence>
<dbReference type="InterPro" id="IPR038425">
    <property type="entry name" value="GAT_sf"/>
</dbReference>
<dbReference type="VEuPathDB" id="FungiDB:BON22_4619"/>
<dbReference type="Proteomes" id="UP000189513">
    <property type="component" value="Unassembled WGS sequence"/>
</dbReference>
<dbReference type="GO" id="GO:0051666">
    <property type="term" value="P:actin cortical patch localization"/>
    <property type="evidence" value="ECO:0007669"/>
    <property type="project" value="TreeGrafter"/>
</dbReference>
<dbReference type="PROSITE" id="PS50179">
    <property type="entry name" value="VHS"/>
    <property type="match status" value="1"/>
</dbReference>
<organism evidence="6">
    <name type="scientific">Cyberlindnera fabianii</name>
    <name type="common">Yeast</name>
    <name type="synonym">Hansenula fabianii</name>
    <dbReference type="NCBI Taxonomy" id="36022"/>
    <lineage>
        <taxon>Eukaryota</taxon>
        <taxon>Fungi</taxon>
        <taxon>Dikarya</taxon>
        <taxon>Ascomycota</taxon>
        <taxon>Saccharomycotina</taxon>
        <taxon>Saccharomycetes</taxon>
        <taxon>Phaffomycetales</taxon>
        <taxon>Phaffomycetaceae</taxon>
        <taxon>Cyberlindnera</taxon>
    </lineage>
</organism>
<accession>A0A061BDL5</accession>
<dbReference type="STRING" id="36022.A0A061BDL5"/>
<reference evidence="8" key="2">
    <citation type="journal article" date="2017" name="Genome Announc.">
        <title>Genome sequences of Cyberlindnera fabianii 65, Pichia kudriavzevii 129, and Saccharomyces cerevisiae 131 isolated from fermented masau fruits in Zimbabwe.</title>
        <authorList>
            <person name="van Rijswijck I.M.H."/>
            <person name="Derks M.F.L."/>
            <person name="Abee T."/>
            <person name="de Ridder D."/>
            <person name="Smid E.J."/>
        </authorList>
    </citation>
    <scope>NUCLEOTIDE SEQUENCE [LARGE SCALE GENOMIC DNA]</scope>
    <source>
        <strain evidence="8">65</strain>
    </source>
</reference>
<reference evidence="6" key="1">
    <citation type="journal article" date="2014" name="Genome Announc.">
        <title>Genome sequence of the yeast Cyberlindnera fabianii (Hansenula fabianii).</title>
        <authorList>
            <person name="Freel K.C."/>
            <person name="Sarilar V."/>
            <person name="Neuveglise C."/>
            <person name="Devillers H."/>
            <person name="Friedrich A."/>
            <person name="Schacherer J."/>
        </authorList>
    </citation>
    <scope>NUCLEOTIDE SEQUENCE</scope>
    <source>
        <strain evidence="6">YJS4271</strain>
    </source>
</reference>
<feature type="compositionally biased region" description="Low complexity" evidence="3">
    <location>
        <begin position="170"/>
        <end position="192"/>
    </location>
</feature>
<protein>
    <submittedName>
        <fullName evidence="6">CYFA0S45e00166g1_1</fullName>
    </submittedName>
    <submittedName>
        <fullName evidence="7">LAS seventeen-binding protein 5</fullName>
    </submittedName>
</protein>
<dbReference type="InterPro" id="IPR044103">
    <property type="entry name" value="GAT_LSB5"/>
</dbReference>
<dbReference type="OrthoDB" id="10068368at2759"/>
<feature type="domain" description="VHS" evidence="4">
    <location>
        <begin position="15"/>
        <end position="140"/>
    </location>
</feature>
<evidence type="ECO:0000313" key="8">
    <source>
        <dbReference type="Proteomes" id="UP000189513"/>
    </source>
</evidence>
<dbReference type="InterPro" id="IPR008942">
    <property type="entry name" value="ENTH_VHS"/>
</dbReference>
<dbReference type="SMART" id="SM00288">
    <property type="entry name" value="VHS"/>
    <property type="match status" value="1"/>
</dbReference>
<reference evidence="7" key="3">
    <citation type="submission" date="2017-01" db="EMBL/GenBank/DDBJ databases">
        <authorList>
            <person name="Mah S.A."/>
            <person name="Swanson W.J."/>
            <person name="Moy G.W."/>
            <person name="Vacquier V.D."/>
        </authorList>
    </citation>
    <scope>NUCLEOTIDE SEQUENCE [LARGE SCALE GENOMIC DNA]</scope>
    <source>
        <strain evidence="7">65</strain>
    </source>
</reference>
<dbReference type="Gene3D" id="1.25.40.90">
    <property type="match status" value="1"/>
</dbReference>
<dbReference type="SUPFAM" id="SSF89009">
    <property type="entry name" value="GAT-like domain"/>
    <property type="match status" value="1"/>
</dbReference>
<keyword evidence="8" id="KW-1185">Reference proteome</keyword>
<dbReference type="AlphaFoldDB" id="A0A061BDL5"/>
<dbReference type="EMBL" id="MPUK01000010">
    <property type="protein sequence ID" value="ONH65613.1"/>
    <property type="molecule type" value="Genomic_DNA"/>
</dbReference>
<dbReference type="CDD" id="cd14232">
    <property type="entry name" value="GAT_LSB5"/>
    <property type="match status" value="1"/>
</dbReference>
<dbReference type="GO" id="GO:0007015">
    <property type="term" value="P:actin filament organization"/>
    <property type="evidence" value="ECO:0007669"/>
    <property type="project" value="InterPro"/>
</dbReference>
<feature type="compositionally biased region" description="Low complexity" evidence="3">
    <location>
        <begin position="302"/>
        <end position="312"/>
    </location>
</feature>
<proteinExistence type="predicted"/>
<keyword evidence="1" id="KW-0813">Transport</keyword>
<keyword evidence="2" id="KW-0653">Protein transport</keyword>
<dbReference type="InterPro" id="IPR004152">
    <property type="entry name" value="GAT_dom"/>
</dbReference>
<dbReference type="GO" id="GO:0006897">
    <property type="term" value="P:endocytosis"/>
    <property type="evidence" value="ECO:0007669"/>
    <property type="project" value="InterPro"/>
</dbReference>
<dbReference type="CDD" id="cd16980">
    <property type="entry name" value="VHS_Lsb5"/>
    <property type="match status" value="1"/>
</dbReference>
<dbReference type="GO" id="GO:0007034">
    <property type="term" value="P:vacuolar transport"/>
    <property type="evidence" value="ECO:0007669"/>
    <property type="project" value="UniProtKB-ARBA"/>
</dbReference>
<dbReference type="GO" id="GO:0015031">
    <property type="term" value="P:protein transport"/>
    <property type="evidence" value="ECO:0007669"/>
    <property type="project" value="UniProtKB-KW"/>
</dbReference>
<dbReference type="Pfam" id="PF03127">
    <property type="entry name" value="GAT"/>
    <property type="match status" value="1"/>
</dbReference>
<name>A0A061BDL5_CYBFA</name>
<dbReference type="EMBL" id="LK052930">
    <property type="protein sequence ID" value="CDR48046.1"/>
    <property type="molecule type" value="Genomic_DNA"/>
</dbReference>
<feature type="region of interest" description="Disordered" evidence="3">
    <location>
        <begin position="299"/>
        <end position="376"/>
    </location>
</feature>
<feature type="compositionally biased region" description="Basic residues" evidence="3">
    <location>
        <begin position="141"/>
        <end position="150"/>
    </location>
</feature>
<evidence type="ECO:0000259" key="4">
    <source>
        <dbReference type="PROSITE" id="PS50179"/>
    </source>
</evidence>
<gene>
    <name evidence="7" type="ORF">BON22_4619</name>
    <name evidence="6" type="ORF">CYFA0S_45e00166g</name>
</gene>
<dbReference type="GO" id="GO:0030479">
    <property type="term" value="C:actin cortical patch"/>
    <property type="evidence" value="ECO:0007669"/>
    <property type="project" value="TreeGrafter"/>
</dbReference>
<feature type="domain" description="GAT" evidence="5">
    <location>
        <begin position="209"/>
        <end position="298"/>
    </location>
</feature>
<dbReference type="InterPro" id="IPR002014">
    <property type="entry name" value="VHS_dom"/>
</dbReference>
<evidence type="ECO:0000256" key="2">
    <source>
        <dbReference type="ARBA" id="ARBA00022927"/>
    </source>
</evidence>
<evidence type="ECO:0000256" key="3">
    <source>
        <dbReference type="SAM" id="MobiDB-lite"/>
    </source>
</evidence>
<dbReference type="PANTHER" id="PTHR47789">
    <property type="entry name" value="LAS SEVENTEEN-BINDING PROTEIN 5"/>
    <property type="match status" value="1"/>
</dbReference>
<dbReference type="OMA" id="YGSVHRQ"/>
<dbReference type="InterPro" id="IPR045007">
    <property type="entry name" value="LSB5"/>
</dbReference>
<feature type="region of interest" description="Disordered" evidence="3">
    <location>
        <begin position="141"/>
        <end position="195"/>
    </location>
</feature>
<dbReference type="GO" id="GO:0035091">
    <property type="term" value="F:phosphatidylinositol binding"/>
    <property type="evidence" value="ECO:0007669"/>
    <property type="project" value="InterPro"/>
</dbReference>
<feature type="compositionally biased region" description="Acidic residues" evidence="3">
    <location>
        <begin position="155"/>
        <end position="167"/>
    </location>
</feature>
<dbReference type="PANTHER" id="PTHR47789:SF1">
    <property type="entry name" value="LAS SEVENTEEN-BINDING PROTEIN 5"/>
    <property type="match status" value="1"/>
</dbReference>